<dbReference type="InterPro" id="IPR036236">
    <property type="entry name" value="Znf_C2H2_sf"/>
</dbReference>
<evidence type="ECO:0000256" key="8">
    <source>
        <dbReference type="ARBA" id="ARBA00023163"/>
    </source>
</evidence>
<feature type="domain" description="C2H2-type" evidence="11">
    <location>
        <begin position="54"/>
        <end position="81"/>
    </location>
</feature>
<dbReference type="OMA" id="HASSFMT"/>
<dbReference type="GO" id="GO:0003677">
    <property type="term" value="F:DNA binding"/>
    <property type="evidence" value="ECO:0007669"/>
    <property type="project" value="UniProtKB-KW"/>
</dbReference>
<dbReference type="InterPro" id="IPR050636">
    <property type="entry name" value="C2H2-ZF_domain-containing"/>
</dbReference>
<evidence type="ECO:0000256" key="2">
    <source>
        <dbReference type="ARBA" id="ARBA00022723"/>
    </source>
</evidence>
<dbReference type="Proteomes" id="UP000515146">
    <property type="component" value="Unplaced"/>
</dbReference>
<evidence type="ECO:0000256" key="6">
    <source>
        <dbReference type="ARBA" id="ARBA00023015"/>
    </source>
</evidence>
<keyword evidence="6" id="KW-0805">Transcription regulation</keyword>
<keyword evidence="8" id="KW-0804">Transcription</keyword>
<dbReference type="FunFam" id="3.30.160.60:FF:000322">
    <property type="entry name" value="GDNF-inducible zinc finger protein 1"/>
    <property type="match status" value="1"/>
</dbReference>
<evidence type="ECO:0000256" key="10">
    <source>
        <dbReference type="PROSITE-ProRule" id="PRU00042"/>
    </source>
</evidence>
<proteinExistence type="predicted"/>
<protein>
    <submittedName>
        <fullName evidence="13">Protein krueppel-like</fullName>
    </submittedName>
</protein>
<evidence type="ECO:0000256" key="4">
    <source>
        <dbReference type="ARBA" id="ARBA00022771"/>
    </source>
</evidence>
<keyword evidence="4 10" id="KW-0863">Zinc-finger</keyword>
<keyword evidence="3" id="KW-0677">Repeat</keyword>
<name>A0A6P6XW57_DERPT</name>
<evidence type="ECO:0000256" key="1">
    <source>
        <dbReference type="ARBA" id="ARBA00004123"/>
    </source>
</evidence>
<dbReference type="AlphaFoldDB" id="A0A6P6XW57"/>
<keyword evidence="5" id="KW-0862">Zinc</keyword>
<evidence type="ECO:0000256" key="7">
    <source>
        <dbReference type="ARBA" id="ARBA00023125"/>
    </source>
</evidence>
<dbReference type="PROSITE" id="PS00028">
    <property type="entry name" value="ZINC_FINGER_C2H2_1"/>
    <property type="match status" value="2"/>
</dbReference>
<dbReference type="SUPFAM" id="SSF57667">
    <property type="entry name" value="beta-beta-alpha zinc fingers"/>
    <property type="match status" value="2"/>
</dbReference>
<dbReference type="PANTHER" id="PTHR47772">
    <property type="entry name" value="ZINC FINGER PROTEIN 200"/>
    <property type="match status" value="1"/>
</dbReference>
<dbReference type="PROSITE" id="PS50157">
    <property type="entry name" value="ZINC_FINGER_C2H2_2"/>
    <property type="match status" value="2"/>
</dbReference>
<dbReference type="KEGG" id="dpte:113790643"/>
<dbReference type="RefSeq" id="XP_027196134.1">
    <property type="nucleotide sequence ID" value="XM_027340333.1"/>
</dbReference>
<sequence>MQHLKVFKTSNDLKLHTIRHSDLRPYHCVQCDRKFKTISDLKEHNFTHTDQRPYHCGQCDKKYKRPRDLKIHSFSHIKERPYCDNCNASCDQLRQLSSDGKDELPLICSSKLI</sequence>
<comment type="subcellular location">
    <subcellularLocation>
        <location evidence="1">Nucleus</location>
    </subcellularLocation>
</comment>
<keyword evidence="7" id="KW-0238">DNA-binding</keyword>
<evidence type="ECO:0000256" key="3">
    <source>
        <dbReference type="ARBA" id="ARBA00022737"/>
    </source>
</evidence>
<dbReference type="InParanoid" id="A0A6P6XW57"/>
<keyword evidence="2" id="KW-0479">Metal-binding</keyword>
<dbReference type="Pfam" id="PF00096">
    <property type="entry name" value="zf-C2H2"/>
    <property type="match status" value="2"/>
</dbReference>
<dbReference type="GO" id="GO:0005634">
    <property type="term" value="C:nucleus"/>
    <property type="evidence" value="ECO:0007669"/>
    <property type="project" value="UniProtKB-SubCell"/>
</dbReference>
<dbReference type="InterPro" id="IPR013087">
    <property type="entry name" value="Znf_C2H2_type"/>
</dbReference>
<dbReference type="PANTHER" id="PTHR47772:SF12">
    <property type="entry name" value="RB-ASSOCIATED KRAB ZINC FINGER-RELATED"/>
    <property type="match status" value="1"/>
</dbReference>
<evidence type="ECO:0000256" key="9">
    <source>
        <dbReference type="ARBA" id="ARBA00023242"/>
    </source>
</evidence>
<dbReference type="GO" id="GO:0008270">
    <property type="term" value="F:zinc ion binding"/>
    <property type="evidence" value="ECO:0007669"/>
    <property type="project" value="UniProtKB-KW"/>
</dbReference>
<gene>
    <name evidence="13" type="primary">LOC113790643</name>
</gene>
<evidence type="ECO:0000313" key="13">
    <source>
        <dbReference type="RefSeq" id="XP_027196134.1"/>
    </source>
</evidence>
<keyword evidence="9" id="KW-0539">Nucleus</keyword>
<organism evidence="12 13">
    <name type="scientific">Dermatophagoides pteronyssinus</name>
    <name type="common">European house dust mite</name>
    <dbReference type="NCBI Taxonomy" id="6956"/>
    <lineage>
        <taxon>Eukaryota</taxon>
        <taxon>Metazoa</taxon>
        <taxon>Ecdysozoa</taxon>
        <taxon>Arthropoda</taxon>
        <taxon>Chelicerata</taxon>
        <taxon>Arachnida</taxon>
        <taxon>Acari</taxon>
        <taxon>Acariformes</taxon>
        <taxon>Sarcoptiformes</taxon>
        <taxon>Astigmata</taxon>
        <taxon>Psoroptidia</taxon>
        <taxon>Analgoidea</taxon>
        <taxon>Pyroglyphidae</taxon>
        <taxon>Dermatophagoidinae</taxon>
        <taxon>Dermatophagoides</taxon>
    </lineage>
</organism>
<dbReference type="Gene3D" id="3.30.160.60">
    <property type="entry name" value="Classic Zinc Finger"/>
    <property type="match status" value="2"/>
</dbReference>
<accession>A0A6P6XW57</accession>
<reference evidence="13" key="1">
    <citation type="submission" date="2025-08" db="UniProtKB">
        <authorList>
            <consortium name="RefSeq"/>
        </authorList>
    </citation>
    <scope>IDENTIFICATION</scope>
    <source>
        <strain evidence="13">Airmid</strain>
    </source>
</reference>
<feature type="domain" description="C2H2-type" evidence="11">
    <location>
        <begin position="26"/>
        <end position="53"/>
    </location>
</feature>
<evidence type="ECO:0000256" key="5">
    <source>
        <dbReference type="ARBA" id="ARBA00022833"/>
    </source>
</evidence>
<keyword evidence="12" id="KW-1185">Reference proteome</keyword>
<dbReference type="OrthoDB" id="3437960at2759"/>
<evidence type="ECO:0000313" key="12">
    <source>
        <dbReference type="Proteomes" id="UP000515146"/>
    </source>
</evidence>
<evidence type="ECO:0000259" key="11">
    <source>
        <dbReference type="PROSITE" id="PS50157"/>
    </source>
</evidence>
<dbReference type="SMART" id="SM00355">
    <property type="entry name" value="ZnF_C2H2"/>
    <property type="match status" value="2"/>
</dbReference>